<name>A0ABU0MEG5_9PROT</name>
<sequence>MVTPLLSIKTNRFPLNWKRYSKLYDELEAAAQAFYDLGHADLAEGIDKVRTELKNAWELIAAKERAERDAAERSQPEGH</sequence>
<keyword evidence="2" id="KW-1185">Reference proteome</keyword>
<evidence type="ECO:0000313" key="1">
    <source>
        <dbReference type="EMBL" id="MDQ0531823.1"/>
    </source>
</evidence>
<dbReference type="Proteomes" id="UP001244552">
    <property type="component" value="Unassembled WGS sequence"/>
</dbReference>
<reference evidence="1 2" key="1">
    <citation type="submission" date="2023-07" db="EMBL/GenBank/DDBJ databases">
        <title>Genomic Encyclopedia of Type Strains, Phase IV (KMG-IV): sequencing the most valuable type-strain genomes for metagenomic binning, comparative biology and taxonomic classification.</title>
        <authorList>
            <person name="Goeker M."/>
        </authorList>
    </citation>
    <scope>NUCLEOTIDE SEQUENCE [LARGE SCALE GENOMIC DNA]</scope>
    <source>
        <strain evidence="1 2">DSM 19922</strain>
    </source>
</reference>
<protein>
    <submittedName>
        <fullName evidence="1">Uncharacterized protein</fullName>
    </submittedName>
</protein>
<gene>
    <name evidence="1" type="ORF">QO018_000659</name>
</gene>
<comment type="caution">
    <text evidence="1">The sequence shown here is derived from an EMBL/GenBank/DDBJ whole genome shotgun (WGS) entry which is preliminary data.</text>
</comment>
<proteinExistence type="predicted"/>
<accession>A0ABU0MEG5</accession>
<organism evidence="1 2">
    <name type="scientific">Azospirillum picis</name>
    <dbReference type="NCBI Taxonomy" id="488438"/>
    <lineage>
        <taxon>Bacteria</taxon>
        <taxon>Pseudomonadati</taxon>
        <taxon>Pseudomonadota</taxon>
        <taxon>Alphaproteobacteria</taxon>
        <taxon>Rhodospirillales</taxon>
        <taxon>Azospirillaceae</taxon>
        <taxon>Azospirillum</taxon>
    </lineage>
</organism>
<dbReference type="RefSeq" id="WP_209978751.1">
    <property type="nucleotide sequence ID" value="NZ_JAGINO010000002.1"/>
</dbReference>
<evidence type="ECO:0000313" key="2">
    <source>
        <dbReference type="Proteomes" id="UP001244552"/>
    </source>
</evidence>
<dbReference type="EMBL" id="JAUSVU010000002">
    <property type="protein sequence ID" value="MDQ0531823.1"/>
    <property type="molecule type" value="Genomic_DNA"/>
</dbReference>